<gene>
    <name evidence="2" type="ORF">DCC39_02360</name>
</gene>
<evidence type="ECO:0000313" key="2">
    <source>
        <dbReference type="EMBL" id="PWA12996.1"/>
    </source>
</evidence>
<dbReference type="Pfam" id="PF21221">
    <property type="entry name" value="B_lactamase-like_C"/>
    <property type="match status" value="1"/>
</dbReference>
<dbReference type="AlphaFoldDB" id="A0A2U1K633"/>
<dbReference type="SUPFAM" id="SSF56281">
    <property type="entry name" value="Metallo-hydrolase/oxidoreductase"/>
    <property type="match status" value="1"/>
</dbReference>
<dbReference type="Gene3D" id="3.60.15.10">
    <property type="entry name" value="Ribonuclease Z/Hydroxyacylglutathione hydrolase-like"/>
    <property type="match status" value="1"/>
</dbReference>
<dbReference type="SMART" id="SM00849">
    <property type="entry name" value="Lactamase_B"/>
    <property type="match status" value="1"/>
</dbReference>
<comment type="caution">
    <text evidence="2">The sequence shown here is derived from an EMBL/GenBank/DDBJ whole genome shotgun (WGS) entry which is preliminary data.</text>
</comment>
<dbReference type="Pfam" id="PF00753">
    <property type="entry name" value="Lactamase_B"/>
    <property type="match status" value="1"/>
</dbReference>
<dbReference type="InterPro" id="IPR048933">
    <property type="entry name" value="B_lactamase-like_C"/>
</dbReference>
<sequence length="314" mass="36043">MLNELDVIPITIELPFRLNHVNCFLAEGENGWIIMDTALNNETARSAWEKALQGKEVDTIYISHYHPDHFGYAGGLQKKTGATVWMTKIDEENGLNSWEPGHLDTLIDNYRLLGTPGELSGDMFENTEDFVQLVTPYPNVQKHFEEGQIVPFGKYEYEVFETPGHSEGMIVLFNKEKSVLFSTDHILPKITPNISYWFHGNPNPLQQFIDSLHKIKKLDAEYVIPSHGKPFLDANKRIDELIAHHDSRLNVVIDLLNEPLTAFEVCQNMFHKKLTIHESRFALGEALAHLQHLYFKGEITKQIVDGVYLFDRKK</sequence>
<dbReference type="Gene3D" id="1.10.10.10">
    <property type="entry name" value="Winged helix-like DNA-binding domain superfamily/Winged helix DNA-binding domain"/>
    <property type="match status" value="1"/>
</dbReference>
<dbReference type="PANTHER" id="PTHR23131:SF4">
    <property type="entry name" value="METALLO-BETA-LACTAMASE SUPERFAMILY POTEIN"/>
    <property type="match status" value="1"/>
</dbReference>
<proteinExistence type="predicted"/>
<dbReference type="Proteomes" id="UP000245998">
    <property type="component" value="Unassembled WGS sequence"/>
</dbReference>
<dbReference type="PANTHER" id="PTHR23131">
    <property type="entry name" value="ENDORIBONUCLEASE LACTB2"/>
    <property type="match status" value="1"/>
</dbReference>
<dbReference type="RefSeq" id="WP_116553282.1">
    <property type="nucleotide sequence ID" value="NZ_QCZG01000003.1"/>
</dbReference>
<reference evidence="2 3" key="1">
    <citation type="submission" date="2018-04" db="EMBL/GenBank/DDBJ databases">
        <title>Camelliibacillus theae gen. nov., sp. nov., isolated from Pu'er tea.</title>
        <authorList>
            <person name="Niu L."/>
        </authorList>
    </citation>
    <scope>NUCLEOTIDE SEQUENCE [LARGE SCALE GENOMIC DNA]</scope>
    <source>
        <strain evidence="2 3">T8</strain>
    </source>
</reference>
<dbReference type="OrthoDB" id="9761531at2"/>
<keyword evidence="2" id="KW-0378">Hydrolase</keyword>
<organism evidence="2 3">
    <name type="scientific">Pueribacillus theae</name>
    <dbReference type="NCBI Taxonomy" id="2171751"/>
    <lineage>
        <taxon>Bacteria</taxon>
        <taxon>Bacillati</taxon>
        <taxon>Bacillota</taxon>
        <taxon>Bacilli</taxon>
        <taxon>Bacillales</taxon>
        <taxon>Bacillaceae</taxon>
        <taxon>Pueribacillus</taxon>
    </lineage>
</organism>
<feature type="domain" description="Metallo-beta-lactamase" evidence="1">
    <location>
        <begin position="20"/>
        <end position="227"/>
    </location>
</feature>
<protein>
    <submittedName>
        <fullName evidence="2">MBL fold metallo-hydrolase</fullName>
    </submittedName>
</protein>
<evidence type="ECO:0000313" key="3">
    <source>
        <dbReference type="Proteomes" id="UP000245998"/>
    </source>
</evidence>
<dbReference type="InterPro" id="IPR050662">
    <property type="entry name" value="Sec-metab_biosynth-thioest"/>
</dbReference>
<keyword evidence="3" id="KW-1185">Reference proteome</keyword>
<dbReference type="GO" id="GO:0016787">
    <property type="term" value="F:hydrolase activity"/>
    <property type="evidence" value="ECO:0007669"/>
    <property type="project" value="UniProtKB-KW"/>
</dbReference>
<dbReference type="EMBL" id="QCZG01000003">
    <property type="protein sequence ID" value="PWA12996.1"/>
    <property type="molecule type" value="Genomic_DNA"/>
</dbReference>
<evidence type="ECO:0000259" key="1">
    <source>
        <dbReference type="SMART" id="SM00849"/>
    </source>
</evidence>
<dbReference type="InterPro" id="IPR036866">
    <property type="entry name" value="RibonucZ/Hydroxyglut_hydro"/>
</dbReference>
<dbReference type="InterPro" id="IPR036388">
    <property type="entry name" value="WH-like_DNA-bd_sf"/>
</dbReference>
<accession>A0A2U1K633</accession>
<name>A0A2U1K633_9BACI</name>
<dbReference type="InterPro" id="IPR001279">
    <property type="entry name" value="Metallo-B-lactamas"/>
</dbReference>